<evidence type="ECO:0000256" key="1">
    <source>
        <dbReference type="ARBA" id="ARBA00004888"/>
    </source>
</evidence>
<dbReference type="Gene3D" id="3.30.420.40">
    <property type="match status" value="1"/>
</dbReference>
<evidence type="ECO:0000256" key="2">
    <source>
        <dbReference type="ARBA" id="ARBA00005028"/>
    </source>
</evidence>
<keyword evidence="6 10" id="KW-0418">Kinase</keyword>
<dbReference type="PROSITE" id="PS51748">
    <property type="entry name" value="HEXOKINASE_2"/>
    <property type="match status" value="1"/>
</dbReference>
<keyword evidence="10" id="KW-0324">Glycolysis</keyword>
<evidence type="ECO:0000256" key="4">
    <source>
        <dbReference type="ARBA" id="ARBA00022679"/>
    </source>
</evidence>
<dbReference type="Pfam" id="PF00349">
    <property type="entry name" value="Hexokinase_1"/>
    <property type="match status" value="2"/>
</dbReference>
<keyword evidence="7 10" id="KW-0067">ATP-binding</keyword>
<dbReference type="SUPFAM" id="SSF53067">
    <property type="entry name" value="Actin-like ATPase domain"/>
    <property type="match status" value="3"/>
</dbReference>
<reference evidence="13 14" key="1">
    <citation type="submission" date="2023-09" db="EMBL/GenBank/DDBJ databases">
        <title>Genomes of two closely related lineages of the louse Polyplax serrata with different host specificities.</title>
        <authorList>
            <person name="Martinu J."/>
            <person name="Tarabai H."/>
            <person name="Stefka J."/>
            <person name="Hypsa V."/>
        </authorList>
    </citation>
    <scope>NUCLEOTIDE SEQUENCE [LARGE SCALE GENOMIC DNA]</scope>
    <source>
        <strain evidence="13">98ZLc_SE</strain>
    </source>
</reference>
<evidence type="ECO:0000259" key="11">
    <source>
        <dbReference type="Pfam" id="PF00349"/>
    </source>
</evidence>
<comment type="pathway">
    <text evidence="1">Carbohydrate degradation; glycolysis; D-glyceraldehyde 3-phosphate and glycerone phosphate from D-glucose: step 1/4.</text>
</comment>
<evidence type="ECO:0000313" key="13">
    <source>
        <dbReference type="EMBL" id="KAK6633803.1"/>
    </source>
</evidence>
<evidence type="ECO:0000313" key="14">
    <source>
        <dbReference type="Proteomes" id="UP001359485"/>
    </source>
</evidence>
<evidence type="ECO:0000256" key="5">
    <source>
        <dbReference type="ARBA" id="ARBA00022741"/>
    </source>
</evidence>
<name>A0ABR1B2R6_POLSC</name>
<evidence type="ECO:0000259" key="12">
    <source>
        <dbReference type="Pfam" id="PF03727"/>
    </source>
</evidence>
<gene>
    <name evidence="13" type="ORF">RUM44_004410</name>
</gene>
<comment type="catalytic activity">
    <reaction evidence="8">
        <text>a D-hexose + ATP = a D-hexose 6-phosphate + ADP + H(+)</text>
        <dbReference type="Rhea" id="RHEA:22740"/>
        <dbReference type="ChEBI" id="CHEBI:4194"/>
        <dbReference type="ChEBI" id="CHEBI:15378"/>
        <dbReference type="ChEBI" id="CHEBI:30616"/>
        <dbReference type="ChEBI" id="CHEBI:229467"/>
        <dbReference type="ChEBI" id="CHEBI:456216"/>
        <dbReference type="EC" id="2.7.1.1"/>
    </reaction>
    <physiologicalReaction direction="left-to-right" evidence="8">
        <dbReference type="Rhea" id="RHEA:22741"/>
    </physiologicalReaction>
</comment>
<dbReference type="Gene3D" id="1.10.287.1250">
    <property type="match status" value="1"/>
</dbReference>
<comment type="catalytic activity">
    <reaction evidence="9">
        <text>D-glucose + ATP = D-glucose 6-phosphate + ADP + H(+)</text>
        <dbReference type="Rhea" id="RHEA:17825"/>
        <dbReference type="ChEBI" id="CHEBI:4167"/>
        <dbReference type="ChEBI" id="CHEBI:15378"/>
        <dbReference type="ChEBI" id="CHEBI:30616"/>
        <dbReference type="ChEBI" id="CHEBI:61548"/>
        <dbReference type="ChEBI" id="CHEBI:456216"/>
        <dbReference type="EC" id="2.7.1.1"/>
    </reaction>
    <physiologicalReaction direction="left-to-right" evidence="9">
        <dbReference type="Rhea" id="RHEA:17826"/>
    </physiologicalReaction>
</comment>
<dbReference type="EC" id="2.7.1.-" evidence="10"/>
<feature type="domain" description="Hexokinase C-terminal" evidence="12">
    <location>
        <begin position="270"/>
        <end position="501"/>
    </location>
</feature>
<keyword evidence="4 10" id="KW-0808">Transferase</keyword>
<keyword evidence="5 10" id="KW-0547">Nucleotide-binding</keyword>
<accession>A0ABR1B2R6</accession>
<dbReference type="PANTHER" id="PTHR19443:SF54">
    <property type="entry name" value="PHOSPHOTRANSFERASE"/>
    <property type="match status" value="1"/>
</dbReference>
<comment type="similarity">
    <text evidence="3 10">Belongs to the hexokinase family.</text>
</comment>
<comment type="pathway">
    <text evidence="2">Carbohydrate metabolism; hexose metabolism.</text>
</comment>
<evidence type="ECO:0000256" key="10">
    <source>
        <dbReference type="RuleBase" id="RU362007"/>
    </source>
</evidence>
<organism evidence="13 14">
    <name type="scientific">Polyplax serrata</name>
    <name type="common">Common mouse louse</name>
    <dbReference type="NCBI Taxonomy" id="468196"/>
    <lineage>
        <taxon>Eukaryota</taxon>
        <taxon>Metazoa</taxon>
        <taxon>Ecdysozoa</taxon>
        <taxon>Arthropoda</taxon>
        <taxon>Hexapoda</taxon>
        <taxon>Insecta</taxon>
        <taxon>Pterygota</taxon>
        <taxon>Neoptera</taxon>
        <taxon>Paraneoptera</taxon>
        <taxon>Psocodea</taxon>
        <taxon>Troctomorpha</taxon>
        <taxon>Phthiraptera</taxon>
        <taxon>Anoplura</taxon>
        <taxon>Polyplacidae</taxon>
        <taxon>Polyplax</taxon>
    </lineage>
</organism>
<evidence type="ECO:0000256" key="6">
    <source>
        <dbReference type="ARBA" id="ARBA00022777"/>
    </source>
</evidence>
<dbReference type="InterPro" id="IPR043129">
    <property type="entry name" value="ATPase_NBD"/>
</dbReference>
<proteinExistence type="inferred from homology"/>
<evidence type="ECO:0000256" key="9">
    <source>
        <dbReference type="ARBA" id="ARBA00048160"/>
    </source>
</evidence>
<comment type="caution">
    <text evidence="13">The sequence shown here is derived from an EMBL/GenBank/DDBJ whole genome shotgun (WGS) entry which is preliminary data.</text>
</comment>
<sequence>MESERLEMDVEVPSEYSMNDTKKLRQVENILSCLILTKKETDKIRKIFIEEMNNGLREEPSSLQMENTYIENLPDGTEEGKFLSLDLGGTNFRILLTTFRGGEVTETTVQHYEISQELRLGSGTDLFDHVADCVCHFINEKQLTDNKISLGEYAKCHLFCPGTCQSSNRWIPRTVHQRNTQKWPTCVTHLVLLSGFTFSFPITHHSLRSGFLVNWTKSFKCMDVVGKDVVQLLNKSLIKKGCYNVNIKAILNDTTGTLVMGALIDKKTSIGLIIGTGSNACYTEKSERVKYWETNSHLGNEVIINIEWGAFGDNGVIDFVKTEFDVQVDENSLLVKSFTFEKYISGKYLGELVRVILVKLVKEGVLFGGRFSKELLTAHKFSSAYISHIEEDMLNGTMTGTRQVLEVLNIPNWSEEDVGLIRYVCRLVTNRSALLVAICLSVLLDRMDKKEATIAVDGSVYEKHPTYRFTLEKYLRQMTKKKFKFLRVSDGSGKGAAVVVAISNK</sequence>
<dbReference type="InterPro" id="IPR022673">
    <property type="entry name" value="Hexokinase_C"/>
</dbReference>
<dbReference type="Proteomes" id="UP001359485">
    <property type="component" value="Unassembled WGS sequence"/>
</dbReference>
<evidence type="ECO:0000256" key="8">
    <source>
        <dbReference type="ARBA" id="ARBA00044613"/>
    </source>
</evidence>
<dbReference type="InterPro" id="IPR022672">
    <property type="entry name" value="Hexokinase_N"/>
</dbReference>
<protein>
    <recommendedName>
        <fullName evidence="10">Phosphotransferase</fullName>
        <ecNumber evidence="10">2.7.1.-</ecNumber>
    </recommendedName>
</protein>
<dbReference type="InterPro" id="IPR001312">
    <property type="entry name" value="Hexokinase"/>
</dbReference>
<dbReference type="PRINTS" id="PR00475">
    <property type="entry name" value="HEXOKINASE"/>
</dbReference>
<evidence type="ECO:0000256" key="7">
    <source>
        <dbReference type="ARBA" id="ARBA00022840"/>
    </source>
</evidence>
<dbReference type="Gene3D" id="3.40.367.20">
    <property type="match status" value="1"/>
</dbReference>
<evidence type="ECO:0000256" key="3">
    <source>
        <dbReference type="ARBA" id="ARBA00009225"/>
    </source>
</evidence>
<dbReference type="PANTHER" id="PTHR19443">
    <property type="entry name" value="HEXOKINASE"/>
    <property type="match status" value="1"/>
</dbReference>
<dbReference type="Pfam" id="PF03727">
    <property type="entry name" value="Hexokinase_2"/>
    <property type="match status" value="1"/>
</dbReference>
<feature type="domain" description="Hexokinase N-terminal" evidence="11">
    <location>
        <begin position="27"/>
        <end position="147"/>
    </location>
</feature>
<dbReference type="EMBL" id="JAWJWF010000004">
    <property type="protein sequence ID" value="KAK6633803.1"/>
    <property type="molecule type" value="Genomic_DNA"/>
</dbReference>
<feature type="domain" description="Hexokinase N-terminal" evidence="11">
    <location>
        <begin position="191"/>
        <end position="262"/>
    </location>
</feature>
<keyword evidence="14" id="KW-1185">Reference proteome</keyword>